<comment type="caution">
    <text evidence="4">The sequence shown here is derived from an EMBL/GenBank/DDBJ whole genome shotgun (WGS) entry which is preliminary data.</text>
</comment>
<organism evidence="4 5">
    <name type="scientific">Pseudoalteromonas fuliginea</name>
    <dbReference type="NCBI Taxonomy" id="1872678"/>
    <lineage>
        <taxon>Bacteria</taxon>
        <taxon>Pseudomonadati</taxon>
        <taxon>Pseudomonadota</taxon>
        <taxon>Gammaproteobacteria</taxon>
        <taxon>Alteromonadales</taxon>
        <taxon>Pseudoalteromonadaceae</taxon>
        <taxon>Pseudoalteromonas</taxon>
    </lineage>
</organism>
<dbReference type="InterPro" id="IPR052558">
    <property type="entry name" value="Siderophore_Hydrolase_D"/>
</dbReference>
<evidence type="ECO:0000313" key="4">
    <source>
        <dbReference type="EMBL" id="KAA1162608.1"/>
    </source>
</evidence>
<comment type="similarity">
    <text evidence="1">Belongs to the esterase D family.</text>
</comment>
<dbReference type="GO" id="GO:0016788">
    <property type="term" value="F:hydrolase activity, acting on ester bonds"/>
    <property type="evidence" value="ECO:0007669"/>
    <property type="project" value="TreeGrafter"/>
</dbReference>
<evidence type="ECO:0000256" key="3">
    <source>
        <dbReference type="SAM" id="SignalP"/>
    </source>
</evidence>
<evidence type="ECO:0000256" key="2">
    <source>
        <dbReference type="ARBA" id="ARBA00022801"/>
    </source>
</evidence>
<sequence>MTKYFCTIFFIVTASFSAYADSFKENAVERHLPFQKIPISSSVLNETVDIYVQLPFKYESEFNQNYRYPVLYTLDAPVGLPLVSGVLAPLNGYNSAPQMIIVGISTSNRGRDFTPTSDPNYEEHSGGADKYLTFIEQDVIPYIEKHYRTEKFRILSGHSYGGLLVSHSFHKRPNLFQAHFANSPSVFWESGKTVSDLIKFVKTNPMHKNFLYMNIGNEGNPESDSPEGFQMLSGIQKIERELVNLNTPNLRYKFEYFREEPHQNTPIYGTIGALRGLYPQWSIPYETSVEGYESVLAHFKKLSTLYGYQIEPKSWQMYDEGIGQLTYLENPAEAIKYFSYNISQEPSAYSSRLHIVDAFVKLGKKQEALKHLNILLRRDDLSDEERQQLTEKKSNVNLM</sequence>
<reference evidence="4 5" key="1">
    <citation type="submission" date="2019-01" db="EMBL/GenBank/DDBJ databases">
        <title>Genome sequences of marine Pseudoalteromonas species.</title>
        <authorList>
            <person name="Boraston A.B."/>
            <person name="Hehemann J.-H."/>
            <person name="Vickers C.J."/>
            <person name="Salama-Alber O."/>
            <person name="Abe K."/>
            <person name="Hettle A.J."/>
        </authorList>
    </citation>
    <scope>NUCLEOTIDE SEQUENCE [LARGE SCALE GENOMIC DNA]</scope>
    <source>
        <strain evidence="4 5">PS42</strain>
    </source>
</reference>
<dbReference type="PANTHER" id="PTHR40841">
    <property type="entry name" value="SIDEROPHORE TRIACETYLFUSARININE C ESTERASE"/>
    <property type="match status" value="1"/>
</dbReference>
<proteinExistence type="inferred from homology"/>
<accession>A0AB73BJ91</accession>
<dbReference type="InterPro" id="IPR029058">
    <property type="entry name" value="AB_hydrolase_fold"/>
</dbReference>
<dbReference type="SUPFAM" id="SSF53474">
    <property type="entry name" value="alpha/beta-Hydrolases"/>
    <property type="match status" value="1"/>
</dbReference>
<evidence type="ECO:0000313" key="5">
    <source>
        <dbReference type="Proteomes" id="UP000324162"/>
    </source>
</evidence>
<gene>
    <name evidence="4" type="ORF">EU508_06330</name>
</gene>
<dbReference type="EMBL" id="SEUK01000044">
    <property type="protein sequence ID" value="KAA1162608.1"/>
    <property type="molecule type" value="Genomic_DNA"/>
</dbReference>
<protein>
    <recommendedName>
        <fullName evidence="6">Esterase</fullName>
    </recommendedName>
</protein>
<dbReference type="Pfam" id="PF00756">
    <property type="entry name" value="Esterase"/>
    <property type="match status" value="1"/>
</dbReference>
<keyword evidence="2" id="KW-0378">Hydrolase</keyword>
<dbReference type="AlphaFoldDB" id="A0AB73BJ91"/>
<dbReference type="RefSeq" id="WP_149613864.1">
    <property type="nucleotide sequence ID" value="NZ_SEUK01000044.1"/>
</dbReference>
<keyword evidence="3" id="KW-0732">Signal</keyword>
<name>A0AB73BJ91_9GAMM</name>
<dbReference type="Gene3D" id="3.40.50.1820">
    <property type="entry name" value="alpha/beta hydrolase"/>
    <property type="match status" value="1"/>
</dbReference>
<evidence type="ECO:0008006" key="6">
    <source>
        <dbReference type="Google" id="ProtNLM"/>
    </source>
</evidence>
<dbReference type="Proteomes" id="UP000324162">
    <property type="component" value="Unassembled WGS sequence"/>
</dbReference>
<dbReference type="PANTHER" id="PTHR40841:SF2">
    <property type="entry name" value="SIDEROPHORE-DEGRADING ESTERASE (EUROFUNG)"/>
    <property type="match status" value="1"/>
</dbReference>
<feature type="chain" id="PRO_5044495311" description="Esterase" evidence="3">
    <location>
        <begin position="21"/>
        <end position="399"/>
    </location>
</feature>
<evidence type="ECO:0000256" key="1">
    <source>
        <dbReference type="ARBA" id="ARBA00005622"/>
    </source>
</evidence>
<dbReference type="InterPro" id="IPR000801">
    <property type="entry name" value="Esterase-like"/>
</dbReference>
<feature type="signal peptide" evidence="3">
    <location>
        <begin position="1"/>
        <end position="20"/>
    </location>
</feature>